<reference evidence="1" key="2">
    <citation type="submission" date="2025-08" db="UniProtKB">
        <authorList>
            <consortium name="Ensembl"/>
        </authorList>
    </citation>
    <scope>IDENTIFICATION</scope>
</reference>
<accession>A0A803VQF5</accession>
<reference evidence="1" key="3">
    <citation type="submission" date="2025-09" db="UniProtKB">
        <authorList>
            <consortium name="Ensembl"/>
        </authorList>
    </citation>
    <scope>IDENTIFICATION</scope>
</reference>
<reference evidence="1 2" key="1">
    <citation type="journal article" date="2012" name="Nature">
        <title>The genomic landscape of species divergence in Ficedula flycatchers.</title>
        <authorList>
            <person name="Ellegren H."/>
            <person name="Smeds L."/>
            <person name="Burri R."/>
            <person name="Olason P.I."/>
            <person name="Backstrom N."/>
            <person name="Kawakami T."/>
            <person name="Kunstner A."/>
            <person name="Makinen H."/>
            <person name="Nadachowska-Brzyska K."/>
            <person name="Qvarnstrom A."/>
            <person name="Uebbing S."/>
            <person name="Wolf J.B."/>
        </authorList>
    </citation>
    <scope>NUCLEOTIDE SEQUENCE [LARGE SCALE GENOMIC DNA]</scope>
</reference>
<organism evidence="1 2">
    <name type="scientific">Ficedula albicollis</name>
    <name type="common">Collared flycatcher</name>
    <name type="synonym">Muscicapa albicollis</name>
    <dbReference type="NCBI Taxonomy" id="59894"/>
    <lineage>
        <taxon>Eukaryota</taxon>
        <taxon>Metazoa</taxon>
        <taxon>Chordata</taxon>
        <taxon>Craniata</taxon>
        <taxon>Vertebrata</taxon>
        <taxon>Euteleostomi</taxon>
        <taxon>Archelosauria</taxon>
        <taxon>Archosauria</taxon>
        <taxon>Dinosauria</taxon>
        <taxon>Saurischia</taxon>
        <taxon>Theropoda</taxon>
        <taxon>Coelurosauria</taxon>
        <taxon>Aves</taxon>
        <taxon>Neognathae</taxon>
        <taxon>Neoaves</taxon>
        <taxon>Telluraves</taxon>
        <taxon>Australaves</taxon>
        <taxon>Passeriformes</taxon>
        <taxon>Muscicapidae</taxon>
        <taxon>Ficedula</taxon>
    </lineage>
</organism>
<name>A0A803VQF5_FICAL</name>
<dbReference type="AlphaFoldDB" id="A0A803VQF5"/>
<evidence type="ECO:0000313" key="2">
    <source>
        <dbReference type="Proteomes" id="UP000016665"/>
    </source>
</evidence>
<evidence type="ECO:0000313" key="1">
    <source>
        <dbReference type="Ensembl" id="ENSFALP00000024961.1"/>
    </source>
</evidence>
<dbReference type="Proteomes" id="UP000016665">
    <property type="component" value="Chromosome 1A"/>
</dbReference>
<dbReference type="Ensembl" id="ENSFALT00000044224.1">
    <property type="protein sequence ID" value="ENSFALP00000024961.1"/>
    <property type="gene ID" value="ENSFALG00000025581.1"/>
</dbReference>
<sequence>MGSGELIPCFVFFDEKTLESLDVARDFVNPRPWDPWFGGLQGKEDKAAFHGGEGWNRILGCGQCGLERMSPWCLPTVHYKLPELKRLTLFFLIRTLARVVWVVPLLKSQQCLV</sequence>
<keyword evidence="2" id="KW-1185">Reference proteome</keyword>
<proteinExistence type="predicted"/>
<dbReference type="GeneTree" id="ENSGT01040000244726"/>
<protein>
    <submittedName>
        <fullName evidence="1">Uncharacterized protein</fullName>
    </submittedName>
</protein>